<dbReference type="PROSITE" id="PS00297">
    <property type="entry name" value="HSP70_1"/>
    <property type="match status" value="1"/>
</dbReference>
<dbReference type="Gene3D" id="3.90.640.10">
    <property type="entry name" value="Actin, Chain A, domain 4"/>
    <property type="match status" value="1"/>
</dbReference>
<dbReference type="FunFam" id="3.30.30.30:FF:000001">
    <property type="entry name" value="heat shock 70 kDa protein-like"/>
    <property type="match status" value="1"/>
</dbReference>
<feature type="region of interest" description="Disordered" evidence="4">
    <location>
        <begin position="637"/>
        <end position="660"/>
    </location>
</feature>
<dbReference type="GO" id="GO:0046982">
    <property type="term" value="F:protein heterodimerization activity"/>
    <property type="evidence" value="ECO:0007669"/>
    <property type="project" value="InterPro"/>
</dbReference>
<evidence type="ECO:0000313" key="7">
    <source>
        <dbReference type="Proteomes" id="UP000623129"/>
    </source>
</evidence>
<dbReference type="InterPro" id="IPR009072">
    <property type="entry name" value="Histone-fold"/>
</dbReference>
<evidence type="ECO:0000259" key="5">
    <source>
        <dbReference type="Pfam" id="PF00808"/>
    </source>
</evidence>
<dbReference type="CDD" id="cd22907">
    <property type="entry name" value="HFD_NFYB"/>
    <property type="match status" value="1"/>
</dbReference>
<dbReference type="EMBL" id="SWLB01000004">
    <property type="protein sequence ID" value="KAF3339156.1"/>
    <property type="molecule type" value="Genomic_DNA"/>
</dbReference>
<evidence type="ECO:0000256" key="4">
    <source>
        <dbReference type="SAM" id="MobiDB-lite"/>
    </source>
</evidence>
<dbReference type="AlphaFoldDB" id="A0A833RNQ7"/>
<dbReference type="InterPro" id="IPR013126">
    <property type="entry name" value="Hsp_70_fam"/>
</dbReference>
<sequence length="660" mass="72632">MAHKDHPAIGIDLGTTYSCVGVWQHGRVEIIANDQGNRTTPSCIAFTETERHVGDAAKNQIDMNPTNTNFSERFSDPSVQSDIKLWSFAVAKGHADKPQIVVKHKGEEKKFYPEEISSMILTKMKEIAEAYLDCPVKNAVVTVPAYFNDAQRRATKDASSIAGLNVMRIMDEPTAAAVAYGFDKISVSSNNTTGGEKKVLIFDLGSGTFDVSLLSVKNGAFEVKATAGDTHLGGEDFDDRLVNYCLDEFKMKHKKDIGGNPRALRRLRSSCGEQRGTSLPQPTQLSSQARFEELNMDLFTRCMKLVEKCLKDANTDKTSIDVVVLVGGSTRIPKVQQLLNNYFDGNGKQISKGINPDEAVAYGATIQAANLSVYTAFDNQTGANFPVFKGERTQVKDNYFLGKFILSEVAPTPRGAMKFDVCFDIDANGILNVSAQDRSSGKKKNITVINEEARLSNEEINKILCSLCLKLFEGLRSTNQTLSKMEGNTEFVANNGVSAENNENIPVILALPATNAPPGGPRARLPFCQNNSELPDQGEEQLWDEDLLLPLANIIYTMRKVLPADAGVPSDVAAIIQRATSDFILLVTSQARERYNREKNKKVKGDDIIWALNKLGFTDYCRPLELYLCRYREHLKGTTQSGPSQLQLEQLSEASTSHGS</sequence>
<dbReference type="Proteomes" id="UP000623129">
    <property type="component" value="Unassembled WGS sequence"/>
</dbReference>
<evidence type="ECO:0000256" key="3">
    <source>
        <dbReference type="RuleBase" id="RU003322"/>
    </source>
</evidence>
<evidence type="ECO:0000313" key="6">
    <source>
        <dbReference type="EMBL" id="KAF3339156.1"/>
    </source>
</evidence>
<proteinExistence type="inferred from homology"/>
<dbReference type="SUPFAM" id="SSF100920">
    <property type="entry name" value="Heat shock protein 70kD (HSP70), peptide-binding domain"/>
    <property type="match status" value="1"/>
</dbReference>
<feature type="domain" description="Transcription factor CBF/NF-Y/archaeal histone" evidence="5">
    <location>
        <begin position="549"/>
        <end position="612"/>
    </location>
</feature>
<reference evidence="6" key="1">
    <citation type="submission" date="2020-01" db="EMBL/GenBank/DDBJ databases">
        <title>Genome sequence of Kobresia littledalei, the first chromosome-level genome in the family Cyperaceae.</title>
        <authorList>
            <person name="Qu G."/>
        </authorList>
    </citation>
    <scope>NUCLEOTIDE SEQUENCE</scope>
    <source>
        <strain evidence="6">C.B.Clarke</strain>
        <tissue evidence="6">Leaf</tissue>
    </source>
</reference>
<dbReference type="OrthoDB" id="613379at2759"/>
<dbReference type="SUPFAM" id="SSF53067">
    <property type="entry name" value="Actin-like ATPase domain"/>
    <property type="match status" value="2"/>
</dbReference>
<gene>
    <name evidence="6" type="ORF">FCM35_KLT16627</name>
</gene>
<dbReference type="SUPFAM" id="SSF47113">
    <property type="entry name" value="Histone-fold"/>
    <property type="match status" value="1"/>
</dbReference>
<dbReference type="PROSITE" id="PS00329">
    <property type="entry name" value="HSP70_2"/>
    <property type="match status" value="1"/>
</dbReference>
<name>A0A833RNQ7_9POAL</name>
<keyword evidence="6" id="KW-0346">Stress response</keyword>
<dbReference type="GO" id="GO:0140662">
    <property type="term" value="F:ATP-dependent protein folding chaperone"/>
    <property type="evidence" value="ECO:0007669"/>
    <property type="project" value="InterPro"/>
</dbReference>
<organism evidence="6 7">
    <name type="scientific">Carex littledalei</name>
    <dbReference type="NCBI Taxonomy" id="544730"/>
    <lineage>
        <taxon>Eukaryota</taxon>
        <taxon>Viridiplantae</taxon>
        <taxon>Streptophyta</taxon>
        <taxon>Embryophyta</taxon>
        <taxon>Tracheophyta</taxon>
        <taxon>Spermatophyta</taxon>
        <taxon>Magnoliopsida</taxon>
        <taxon>Liliopsida</taxon>
        <taxon>Poales</taxon>
        <taxon>Cyperaceae</taxon>
        <taxon>Cyperoideae</taxon>
        <taxon>Cariceae</taxon>
        <taxon>Carex</taxon>
        <taxon>Carex subgen. Euthyceras</taxon>
    </lineage>
</organism>
<protein>
    <submittedName>
        <fullName evidence="6">Heat shock cognate protein</fullName>
    </submittedName>
</protein>
<dbReference type="InterPro" id="IPR029047">
    <property type="entry name" value="HSP70_peptide-bd_sf"/>
</dbReference>
<dbReference type="Pfam" id="PF00012">
    <property type="entry name" value="HSP70"/>
    <property type="match status" value="2"/>
</dbReference>
<accession>A0A833RNQ7</accession>
<dbReference type="Pfam" id="PF00808">
    <property type="entry name" value="CBFD_NFYB_HMF"/>
    <property type="match status" value="1"/>
</dbReference>
<keyword evidence="7" id="KW-1185">Reference proteome</keyword>
<dbReference type="PROSITE" id="PS01036">
    <property type="entry name" value="HSP70_3"/>
    <property type="match status" value="1"/>
</dbReference>
<dbReference type="Gene3D" id="1.10.20.10">
    <property type="entry name" value="Histone, subunit A"/>
    <property type="match status" value="1"/>
</dbReference>
<dbReference type="Gene3D" id="3.30.30.30">
    <property type="match status" value="1"/>
</dbReference>
<dbReference type="InterPro" id="IPR003958">
    <property type="entry name" value="CBFA_NFYB_domain"/>
</dbReference>
<dbReference type="GO" id="GO:0005524">
    <property type="term" value="F:ATP binding"/>
    <property type="evidence" value="ECO:0007669"/>
    <property type="project" value="UniProtKB-KW"/>
</dbReference>
<dbReference type="Gene3D" id="3.30.420.40">
    <property type="match status" value="2"/>
</dbReference>
<dbReference type="Gene3D" id="2.60.34.10">
    <property type="entry name" value="Substrate Binding Domain Of DNAk, Chain A, domain 1"/>
    <property type="match status" value="1"/>
</dbReference>
<dbReference type="InterPro" id="IPR018181">
    <property type="entry name" value="Heat_shock_70_CS"/>
</dbReference>
<comment type="caution">
    <text evidence="6">The sequence shown here is derived from an EMBL/GenBank/DDBJ whole genome shotgun (WGS) entry which is preliminary data.</text>
</comment>
<dbReference type="PRINTS" id="PR00301">
    <property type="entry name" value="HEATSHOCK70"/>
</dbReference>
<evidence type="ECO:0000256" key="1">
    <source>
        <dbReference type="ARBA" id="ARBA00022741"/>
    </source>
</evidence>
<keyword evidence="1 3" id="KW-0547">Nucleotide-binding</keyword>
<evidence type="ECO:0000256" key="2">
    <source>
        <dbReference type="ARBA" id="ARBA00022840"/>
    </source>
</evidence>
<comment type="similarity">
    <text evidence="3">Belongs to the heat shock protein 70 family.</text>
</comment>
<dbReference type="InterPro" id="IPR043129">
    <property type="entry name" value="ATPase_NBD"/>
</dbReference>
<keyword evidence="2 3" id="KW-0067">ATP-binding</keyword>
<dbReference type="PANTHER" id="PTHR19375">
    <property type="entry name" value="HEAT SHOCK PROTEIN 70KDA"/>
    <property type="match status" value="1"/>
</dbReference>